<protein>
    <submittedName>
        <fullName evidence="1">Type II restriction enzyme, methylase subunit N6 adenine-specific DNA methyltransferase protein, N12 class</fullName>
    </submittedName>
</protein>
<dbReference type="GO" id="GO:0032259">
    <property type="term" value="P:methylation"/>
    <property type="evidence" value="ECO:0007669"/>
    <property type="project" value="UniProtKB-KW"/>
</dbReference>
<dbReference type="EMBL" id="CP021056">
    <property type="protein sequence ID" value="QXE23231.1"/>
    <property type="molecule type" value="Genomic_DNA"/>
</dbReference>
<dbReference type="Proteomes" id="UP000683511">
    <property type="component" value="Chromosome"/>
</dbReference>
<evidence type="ECO:0000313" key="2">
    <source>
        <dbReference type="Proteomes" id="UP000683511"/>
    </source>
</evidence>
<dbReference type="AlphaFoldDB" id="A0A975T8B6"/>
<name>A0A975T8B6_9NOST</name>
<sequence>MVVIGSDDSFILGVLSSKIHVNWALVCGSKRGVTPVYTKTKCFDPFPFPDPTPEQKQKIRELGEKLDAHRKQVQNQHPDITITGMYNLLEKLRAGQPFTDADKAYNDKALVSILKQIHDELDAAVFEAYGWENTLTDEELLSKLVALNAERAEEESNGLIRWLRPEYQAPNEVTTQLKIAGVTETEETIITPTEQKPFPKKSKEQLAAIRDLLSTSGRQWTLEQIIAQFKITSKQKKTIADHLESLEWFNILTKSTNNGVIRWQYVDKGN</sequence>
<keyword evidence="1" id="KW-0808">Transferase</keyword>
<keyword evidence="1" id="KW-0489">Methyltransferase</keyword>
<reference evidence="1" key="1">
    <citation type="submission" date="2017-04" db="EMBL/GenBank/DDBJ databases">
        <title>Genome deletions in a multicellular cyanobacterial endosymbiont for morphological adaptation in marine diatoms.</title>
        <authorList>
            <person name="Wang Y."/>
            <person name="Gao H."/>
            <person name="Li R."/>
            <person name="Xu X."/>
        </authorList>
    </citation>
    <scope>NUCLEOTIDE SEQUENCE</scope>
    <source>
        <strain evidence="1">FACHB 800</strain>
    </source>
</reference>
<gene>
    <name evidence="1" type="ORF">B6N60_01920</name>
</gene>
<accession>A0A975T8B6</accession>
<proteinExistence type="predicted"/>
<dbReference type="KEGG" id="rsin:B6N60_01920"/>
<keyword evidence="2" id="KW-1185">Reference proteome</keyword>
<organism evidence="1 2">
    <name type="scientific">Richelia sinica FACHB-800</name>
    <dbReference type="NCBI Taxonomy" id="1357546"/>
    <lineage>
        <taxon>Bacteria</taxon>
        <taxon>Bacillati</taxon>
        <taxon>Cyanobacteriota</taxon>
        <taxon>Cyanophyceae</taxon>
        <taxon>Nostocales</taxon>
        <taxon>Nostocaceae</taxon>
        <taxon>Richelia</taxon>
    </lineage>
</organism>
<dbReference type="GO" id="GO:0008168">
    <property type="term" value="F:methyltransferase activity"/>
    <property type="evidence" value="ECO:0007669"/>
    <property type="project" value="UniProtKB-KW"/>
</dbReference>
<dbReference type="RefSeq" id="WP_199317677.1">
    <property type="nucleotide sequence ID" value="NZ_CP021056.1"/>
</dbReference>
<evidence type="ECO:0000313" key="1">
    <source>
        <dbReference type="EMBL" id="QXE23231.1"/>
    </source>
</evidence>